<dbReference type="RefSeq" id="WP_267161919.1">
    <property type="nucleotide sequence ID" value="NZ_CP112972.1"/>
</dbReference>
<accession>A0ABD5W4Q6</accession>
<dbReference type="EMBL" id="JBHSZI010000001">
    <property type="protein sequence ID" value="MFC7059178.1"/>
    <property type="molecule type" value="Genomic_DNA"/>
</dbReference>
<keyword evidence="2" id="KW-1185">Reference proteome</keyword>
<gene>
    <name evidence="1" type="ORF">ACFQQG_14565</name>
</gene>
<name>A0ABD5W4Q6_9EURY</name>
<evidence type="ECO:0000313" key="1">
    <source>
        <dbReference type="EMBL" id="MFC7059178.1"/>
    </source>
</evidence>
<organism evidence="1 2">
    <name type="scientific">Halovenus salina</name>
    <dbReference type="NCBI Taxonomy" id="1510225"/>
    <lineage>
        <taxon>Archaea</taxon>
        <taxon>Methanobacteriati</taxon>
        <taxon>Methanobacteriota</taxon>
        <taxon>Stenosarchaea group</taxon>
        <taxon>Halobacteria</taxon>
        <taxon>Halobacteriales</taxon>
        <taxon>Haloarculaceae</taxon>
        <taxon>Halovenus</taxon>
    </lineage>
</organism>
<sequence length="177" mass="20898">MDDTTGTDHSAHCFHRPRFADEHYLFPVRFPPPVRETQSASVMIEYLDDGELIIAARRLPGVYSYFVNYPDVVAEDEKLKAEHENTRERVETALEMLDAFNPQTYTLETASGNKLLSAIWVQVPEQMRDDVLVQMWQMLNYLREEYIAFLEEWEPEKVYEYVREHQLLEHEVAEIVD</sequence>
<protein>
    <submittedName>
        <fullName evidence="1">Uncharacterized protein</fullName>
    </submittedName>
</protein>
<dbReference type="AlphaFoldDB" id="A0ABD5W4Q6"/>
<dbReference type="GeneID" id="76631283"/>
<proteinExistence type="predicted"/>
<evidence type="ECO:0000313" key="2">
    <source>
        <dbReference type="Proteomes" id="UP001596445"/>
    </source>
</evidence>
<dbReference type="Proteomes" id="UP001596445">
    <property type="component" value="Unassembled WGS sequence"/>
</dbReference>
<comment type="caution">
    <text evidence="1">The sequence shown here is derived from an EMBL/GenBank/DDBJ whole genome shotgun (WGS) entry which is preliminary data.</text>
</comment>
<reference evidence="1 2" key="1">
    <citation type="journal article" date="2019" name="Int. J. Syst. Evol. Microbiol.">
        <title>The Global Catalogue of Microorganisms (GCM) 10K type strain sequencing project: providing services to taxonomists for standard genome sequencing and annotation.</title>
        <authorList>
            <consortium name="The Broad Institute Genomics Platform"/>
            <consortium name="The Broad Institute Genome Sequencing Center for Infectious Disease"/>
            <person name="Wu L."/>
            <person name="Ma J."/>
        </authorList>
    </citation>
    <scope>NUCLEOTIDE SEQUENCE [LARGE SCALE GENOMIC DNA]</scope>
    <source>
        <strain evidence="1 2">JCM 30072</strain>
    </source>
</reference>